<dbReference type="EMBL" id="JAHZSS010000016">
    <property type="protein sequence ID" value="MBW8191903.1"/>
    <property type="molecule type" value="Genomic_DNA"/>
</dbReference>
<dbReference type="SMART" id="SM00052">
    <property type="entry name" value="EAL"/>
    <property type="match status" value="1"/>
</dbReference>
<dbReference type="RefSeq" id="WP_220104578.1">
    <property type="nucleotide sequence ID" value="NZ_JAHZSS010000016.1"/>
</dbReference>
<feature type="transmembrane region" description="Helical" evidence="1">
    <location>
        <begin position="279"/>
        <end position="298"/>
    </location>
</feature>
<dbReference type="PROSITE" id="PS50887">
    <property type="entry name" value="GGDEF"/>
    <property type="match status" value="1"/>
</dbReference>
<feature type="transmembrane region" description="Helical" evidence="1">
    <location>
        <begin position="6"/>
        <end position="30"/>
    </location>
</feature>
<dbReference type="InterPro" id="IPR001633">
    <property type="entry name" value="EAL_dom"/>
</dbReference>
<dbReference type="InterPro" id="IPR029787">
    <property type="entry name" value="Nucleotide_cyclase"/>
</dbReference>
<dbReference type="Proteomes" id="UP001166251">
    <property type="component" value="Unassembled WGS sequence"/>
</dbReference>
<feature type="domain" description="GGDEF" evidence="3">
    <location>
        <begin position="381"/>
        <end position="522"/>
    </location>
</feature>
<proteinExistence type="predicted"/>
<dbReference type="Pfam" id="PF00563">
    <property type="entry name" value="EAL"/>
    <property type="match status" value="1"/>
</dbReference>
<dbReference type="CDD" id="cd01949">
    <property type="entry name" value="GGDEF"/>
    <property type="match status" value="1"/>
</dbReference>
<dbReference type="Gene3D" id="3.30.70.270">
    <property type="match status" value="1"/>
</dbReference>
<dbReference type="Gene3D" id="3.20.20.450">
    <property type="entry name" value="EAL domain"/>
    <property type="match status" value="1"/>
</dbReference>
<dbReference type="InterPro" id="IPR000160">
    <property type="entry name" value="GGDEF_dom"/>
</dbReference>
<keyword evidence="1" id="KW-0472">Membrane</keyword>
<dbReference type="PANTHER" id="PTHR44757">
    <property type="entry name" value="DIGUANYLATE CYCLASE DGCP"/>
    <property type="match status" value="1"/>
</dbReference>
<gene>
    <name evidence="4" type="ORF">K0504_12725</name>
</gene>
<evidence type="ECO:0000259" key="2">
    <source>
        <dbReference type="PROSITE" id="PS50883"/>
    </source>
</evidence>
<accession>A0ABS7EJ46</accession>
<dbReference type="SUPFAM" id="SSF141868">
    <property type="entry name" value="EAL domain-like"/>
    <property type="match status" value="1"/>
</dbReference>
<dbReference type="CDD" id="cd01948">
    <property type="entry name" value="EAL"/>
    <property type="match status" value="1"/>
</dbReference>
<evidence type="ECO:0000256" key="1">
    <source>
        <dbReference type="SAM" id="Phobius"/>
    </source>
</evidence>
<dbReference type="SMART" id="SM00267">
    <property type="entry name" value="GGDEF"/>
    <property type="match status" value="1"/>
</dbReference>
<sequence>MRLERRVHYILLPFIVVIFLAGGLTSYGVLKERRYVQYEQLLRRDINSMHNEIGLELRSMKSYLSEILNSNEFVRFSIERDSQYQAFTLGAAAYGMIDRTVKGTNVVSIYLTDQQGRILLSRDDSGPFDEPALPEQLSGFTESALKFFNDSTKFDDLGLFFKPNPETFHYVLARSFSPRRLQHDVFGQAKSDYMVAMIIVNIESFNHYKYELIGDLGTDLQFSFDPVISNKPYAPQEVTMQVNDDSAIVATINTDYYTASVKVPESSIVKSLQDSKAHIIFFVVVASLISYVLLWLAIRQVIVKPINELASRVKQTDELDGSELKMMDGDDEVSELNNAYFQLLGSIQQIASFDSLTGLANRRSFEIWLERHLARQAQQQNKVALLFIDLDKFKWVNDHYGHAVGDRLLREFGARLREITRTSDMTAFVSHESIARLAGDEFAVVLSDVQGPEAACAVATRVIKLFESGFWVDGITHDVQASIGIAMMPEDGHDASTLLKHADVAMYQAKANGRNRYEFFTKEIAESIRQRDMIEVLLKDALSDKTFELAYMPIVDLDNGDIVGCEALLRCPSLQQQGIGPDVFIPIAESTGLIKKIDLRVIEQAFVDYLQLKSRGFEGYVAVNISAVELRNEKFVGQLCELLAHYRVPAHKIHLELTETRLISPDQDAVAVLEDLQQLGFQLVLDDFGTGYTAFNQLMHYPVSGLKIDRSFIGYCDNPQKVKMVEIILALANVYELNVVAEGVETQEQAAYLAEQGCQYGQGYLFSKPIPFDDFCQKLEPGKLAAG</sequence>
<comment type="caution">
    <text evidence="4">The sequence shown here is derived from an EMBL/GenBank/DDBJ whole genome shotgun (WGS) entry which is preliminary data.</text>
</comment>
<dbReference type="InterPro" id="IPR035919">
    <property type="entry name" value="EAL_sf"/>
</dbReference>
<dbReference type="PROSITE" id="PS50883">
    <property type="entry name" value="EAL"/>
    <property type="match status" value="1"/>
</dbReference>
<reference evidence="4" key="1">
    <citation type="submission" date="2021-07" db="EMBL/GenBank/DDBJ databases">
        <title>Neiella marina sp. nov., isolated from the intestinal content of sea cucumber Apostichopus japonicus.</title>
        <authorList>
            <person name="Bai X."/>
        </authorList>
    </citation>
    <scope>NUCLEOTIDE SEQUENCE</scope>
    <source>
        <strain evidence="4">126</strain>
    </source>
</reference>
<organism evidence="4 5">
    <name type="scientific">Neiella holothuriorum</name>
    <dbReference type="NCBI Taxonomy" id="2870530"/>
    <lineage>
        <taxon>Bacteria</taxon>
        <taxon>Pseudomonadati</taxon>
        <taxon>Pseudomonadota</taxon>
        <taxon>Gammaproteobacteria</taxon>
        <taxon>Alteromonadales</taxon>
        <taxon>Echinimonadaceae</taxon>
        <taxon>Neiella</taxon>
    </lineage>
</organism>
<keyword evidence="1" id="KW-1133">Transmembrane helix</keyword>
<dbReference type="Gene3D" id="6.10.340.10">
    <property type="match status" value="1"/>
</dbReference>
<evidence type="ECO:0000259" key="3">
    <source>
        <dbReference type="PROSITE" id="PS50887"/>
    </source>
</evidence>
<evidence type="ECO:0000313" key="4">
    <source>
        <dbReference type="EMBL" id="MBW8191903.1"/>
    </source>
</evidence>
<feature type="domain" description="EAL" evidence="2">
    <location>
        <begin position="531"/>
        <end position="783"/>
    </location>
</feature>
<dbReference type="NCBIfam" id="TIGR00254">
    <property type="entry name" value="GGDEF"/>
    <property type="match status" value="1"/>
</dbReference>
<evidence type="ECO:0000313" key="5">
    <source>
        <dbReference type="Proteomes" id="UP001166251"/>
    </source>
</evidence>
<dbReference type="InterPro" id="IPR052155">
    <property type="entry name" value="Biofilm_reg_signaling"/>
</dbReference>
<keyword evidence="1" id="KW-0812">Transmembrane</keyword>
<dbReference type="InterPro" id="IPR043128">
    <property type="entry name" value="Rev_trsase/Diguanyl_cyclase"/>
</dbReference>
<protein>
    <submittedName>
        <fullName evidence="4">EAL domain-containing protein</fullName>
    </submittedName>
</protein>
<name>A0ABS7EJ46_9GAMM</name>
<dbReference type="SUPFAM" id="SSF55073">
    <property type="entry name" value="Nucleotide cyclase"/>
    <property type="match status" value="1"/>
</dbReference>
<dbReference type="Pfam" id="PF00990">
    <property type="entry name" value="GGDEF"/>
    <property type="match status" value="1"/>
</dbReference>
<dbReference type="PANTHER" id="PTHR44757:SF4">
    <property type="entry name" value="DIGUANYLATE CYCLASE DGCE-RELATED"/>
    <property type="match status" value="1"/>
</dbReference>
<keyword evidence="5" id="KW-1185">Reference proteome</keyword>